<dbReference type="GO" id="GO:0022857">
    <property type="term" value="F:transmembrane transporter activity"/>
    <property type="evidence" value="ECO:0007669"/>
    <property type="project" value="UniProtKB-UniRule"/>
</dbReference>
<feature type="transmembrane region" description="Helical" evidence="2">
    <location>
        <begin position="128"/>
        <end position="148"/>
    </location>
</feature>
<gene>
    <name evidence="4" type="ORF">Sps_02666</name>
</gene>
<keyword evidence="2" id="KW-1133">Transmembrane helix</keyword>
<dbReference type="GO" id="GO:0005886">
    <property type="term" value="C:plasma membrane"/>
    <property type="evidence" value="ECO:0007669"/>
    <property type="project" value="UniProtKB-SubCell"/>
</dbReference>
<evidence type="ECO:0000259" key="3">
    <source>
        <dbReference type="Pfam" id="PF06808"/>
    </source>
</evidence>
<feature type="transmembrane region" description="Helical" evidence="2">
    <location>
        <begin position="428"/>
        <end position="447"/>
    </location>
</feature>
<dbReference type="InterPro" id="IPR011853">
    <property type="entry name" value="TRAP_DctM-Dct_fused"/>
</dbReference>
<feature type="transmembrane region" description="Helical" evidence="2">
    <location>
        <begin position="526"/>
        <end position="545"/>
    </location>
</feature>
<dbReference type="Pfam" id="PF06808">
    <property type="entry name" value="DctM"/>
    <property type="match status" value="1"/>
</dbReference>
<feature type="transmembrane region" description="Helical" evidence="2">
    <location>
        <begin position="96"/>
        <end position="116"/>
    </location>
</feature>
<dbReference type="InterPro" id="IPR010656">
    <property type="entry name" value="DctM"/>
</dbReference>
<keyword evidence="2" id="KW-0812">Transmembrane</keyword>
<evidence type="ECO:0000256" key="2">
    <source>
        <dbReference type="SAM" id="Phobius"/>
    </source>
</evidence>
<dbReference type="PANTHER" id="PTHR43849">
    <property type="entry name" value="BLL3936 PROTEIN"/>
    <property type="match status" value="1"/>
</dbReference>
<dbReference type="AlphaFoldDB" id="A0A1S6HQQ2"/>
<feature type="transmembrane region" description="Helical" evidence="2">
    <location>
        <begin position="581"/>
        <end position="604"/>
    </location>
</feature>
<feature type="transmembrane region" description="Helical" evidence="2">
    <location>
        <begin position="616"/>
        <end position="645"/>
    </location>
</feature>
<dbReference type="STRING" id="225848.Sps_02666"/>
<name>A0A1S6HQQ2_9GAMM</name>
<evidence type="ECO:0000313" key="4">
    <source>
        <dbReference type="EMBL" id="AQS37818.1"/>
    </source>
</evidence>
<feature type="transmembrane region" description="Helical" evidence="2">
    <location>
        <begin position="335"/>
        <end position="355"/>
    </location>
</feature>
<keyword evidence="1" id="KW-0813">Transport</keyword>
<feature type="transmembrane region" description="Helical" evidence="2">
    <location>
        <begin position="467"/>
        <end position="486"/>
    </location>
</feature>
<feature type="domain" description="TRAP C4-dicarboxylate transport system permease DctM subunit" evidence="3">
    <location>
        <begin position="145"/>
        <end position="568"/>
    </location>
</feature>
<dbReference type="RefSeq" id="WP_218919646.1">
    <property type="nucleotide sequence ID" value="NZ_CP014782.1"/>
</dbReference>
<dbReference type="EMBL" id="CP014782">
    <property type="protein sequence ID" value="AQS37818.1"/>
    <property type="molecule type" value="Genomic_DNA"/>
</dbReference>
<dbReference type="PANTHER" id="PTHR43849:SF2">
    <property type="entry name" value="BLL3936 PROTEIN"/>
    <property type="match status" value="1"/>
</dbReference>
<accession>A0A1S6HQQ2</accession>
<evidence type="ECO:0000313" key="5">
    <source>
        <dbReference type="Proteomes" id="UP000189545"/>
    </source>
</evidence>
<feature type="transmembrane region" description="Helical" evidence="2">
    <location>
        <begin position="70"/>
        <end position="89"/>
    </location>
</feature>
<feature type="transmembrane region" description="Helical" evidence="2">
    <location>
        <begin position="552"/>
        <end position="569"/>
    </location>
</feature>
<feature type="transmembrane region" description="Helical" evidence="2">
    <location>
        <begin position="375"/>
        <end position="408"/>
    </location>
</feature>
<dbReference type="KEGG" id="spsw:Sps_02666"/>
<comment type="function">
    <text evidence="1">Part of the tripartite ATP-independent periplasmic (TRAP) transport system.</text>
</comment>
<evidence type="ECO:0000256" key="1">
    <source>
        <dbReference type="RuleBase" id="RU369079"/>
    </source>
</evidence>
<keyword evidence="5" id="KW-1185">Reference proteome</keyword>
<sequence length="654" mass="69278">MTQTNNTKLGHAEPVLEDTKANHSSVTIDTSLPYESTLKVFGYVILAIAVALSAFQIWQGITSTISATYFRPVHLCWVLVLIFLHYPLVNNRYSKLYLPGRVFDLALCGLTLFAAYRMSIFDYNDIDHLLYGLKVPDLVAGCALLLLLMEGCRRTVGWVMVLIAALFLSYSAFGDMLPSAIATKAYSLQELIQFQIYSANGVFGSALGIAATTVFIFVLFGAFLEVTGAGKFFIDLSFSIAGKYRGGPAKAAVLASAGLGSISGSAIANTVTTGSVTIPMMKKLGYKPEQAAGIEAAASTGGQIMPPIMGAGAFVMAQFTGVPYSEIMLASIAPAILYFFCTLLYVHLMACKLNLQAVSRTEAVISVMKHGAHHLIPLGLITALLMMAYSPLLVGVAGCAAILVTAALRKHSRIGLTKFIQGMKNGALMALPISVACGAAGIIVGVVGQTGIGLQFTQFVMEFSGGYMLLALGLISIVALVLGMGLPVTAAYIVLAVMAVPMLGDFGLPLLTAHLIIFWLSQTSNVTPPIALAAFAAAGVAKANPMKSSVEAFKLAGGLFIIPIMMAYTDLVSSEASVLEFGFAIAQTAAIILALAISIEGYLLRVLSNMERVIALMMVPLILFNPFGAGFVGILVILGLILLQWRSRELVTRT</sequence>
<keyword evidence="2" id="KW-0472">Membrane</keyword>
<protein>
    <submittedName>
        <fullName evidence="4">TRAP transporter, 4TM/12TM fusion protein</fullName>
    </submittedName>
</protein>
<dbReference type="Proteomes" id="UP000189545">
    <property type="component" value="Chromosome"/>
</dbReference>
<feature type="transmembrane region" description="Helical" evidence="2">
    <location>
        <begin position="202"/>
        <end position="224"/>
    </location>
</feature>
<reference evidence="4 5" key="1">
    <citation type="submission" date="2016-03" db="EMBL/GenBank/DDBJ databases">
        <title>Complete genome sequence of Shewanella psychrophila WP2, a deep sea bacterium isolated from west Pacific sediment.</title>
        <authorList>
            <person name="Xu G."/>
            <person name="Jian H."/>
        </authorList>
    </citation>
    <scope>NUCLEOTIDE SEQUENCE [LARGE SCALE GENOMIC DNA]</scope>
    <source>
        <strain evidence="4 5">WP2</strain>
    </source>
</reference>
<organism evidence="4 5">
    <name type="scientific">Shewanella psychrophila</name>
    <dbReference type="NCBI Taxonomy" id="225848"/>
    <lineage>
        <taxon>Bacteria</taxon>
        <taxon>Pseudomonadati</taxon>
        <taxon>Pseudomonadota</taxon>
        <taxon>Gammaproteobacteria</taxon>
        <taxon>Alteromonadales</taxon>
        <taxon>Shewanellaceae</taxon>
        <taxon>Shewanella</taxon>
    </lineage>
</organism>
<dbReference type="NCBIfam" id="TIGR02123">
    <property type="entry name" value="TRAP_fused"/>
    <property type="match status" value="1"/>
</dbReference>
<feature type="transmembrane region" description="Helical" evidence="2">
    <location>
        <begin position="155"/>
        <end position="173"/>
    </location>
</feature>
<keyword evidence="1" id="KW-0997">Cell inner membrane</keyword>
<comment type="subcellular location">
    <subcellularLocation>
        <location evidence="1">Cell inner membrane</location>
        <topology evidence="1">Multi-pass membrane protein</topology>
    </subcellularLocation>
</comment>
<feature type="transmembrane region" description="Helical" evidence="2">
    <location>
        <begin position="40"/>
        <end position="58"/>
    </location>
</feature>
<proteinExistence type="predicted"/>
<feature type="transmembrane region" description="Helical" evidence="2">
    <location>
        <begin position="493"/>
        <end position="520"/>
    </location>
</feature>
<keyword evidence="1" id="KW-1003">Cell membrane</keyword>